<evidence type="ECO:0000256" key="8">
    <source>
        <dbReference type="ARBA" id="ARBA00022989"/>
    </source>
</evidence>
<evidence type="ECO:0000256" key="13">
    <source>
        <dbReference type="SAM" id="Phobius"/>
    </source>
</evidence>
<keyword evidence="11" id="KW-0411">Iron-sulfur</keyword>
<reference evidence="15" key="1">
    <citation type="submission" date="2021-01" db="EMBL/GenBank/DDBJ databases">
        <title>Whole genome shotgun sequence of Cellulomonas chitinilytica NBRC 110799.</title>
        <authorList>
            <person name="Komaki H."/>
            <person name="Tamura T."/>
        </authorList>
    </citation>
    <scope>NUCLEOTIDE SEQUENCE</scope>
    <source>
        <strain evidence="15">NBRC 110799</strain>
    </source>
</reference>
<name>A0A919TZG1_9CELL</name>
<feature type="transmembrane region" description="Helical" evidence="13">
    <location>
        <begin position="137"/>
        <end position="155"/>
    </location>
</feature>
<dbReference type="InterPro" id="IPR013130">
    <property type="entry name" value="Fe3_Rdtase_TM_dom"/>
</dbReference>
<dbReference type="SUPFAM" id="SSF52343">
    <property type="entry name" value="Ferredoxin reductase-like, C-terminal NADP-linked domain"/>
    <property type="match status" value="1"/>
</dbReference>
<feature type="domain" description="FAD-binding FR-type" evidence="14">
    <location>
        <begin position="224"/>
        <end position="324"/>
    </location>
</feature>
<feature type="transmembrane region" description="Helical" evidence="13">
    <location>
        <begin position="167"/>
        <end position="187"/>
    </location>
</feature>
<feature type="transmembrane region" description="Helical" evidence="13">
    <location>
        <begin position="199"/>
        <end position="218"/>
    </location>
</feature>
<dbReference type="GO" id="GO:0050660">
    <property type="term" value="F:flavin adenine dinucleotide binding"/>
    <property type="evidence" value="ECO:0007669"/>
    <property type="project" value="TreeGrafter"/>
</dbReference>
<comment type="cofactor">
    <cofactor evidence="1">
        <name>FAD</name>
        <dbReference type="ChEBI" id="CHEBI:57692"/>
    </cofactor>
</comment>
<keyword evidence="9" id="KW-0560">Oxidoreductase</keyword>
<dbReference type="Pfam" id="PF01794">
    <property type="entry name" value="Ferric_reduct"/>
    <property type="match status" value="1"/>
</dbReference>
<dbReference type="PRINTS" id="PR00410">
    <property type="entry name" value="PHEHYDRXLASE"/>
</dbReference>
<keyword evidence="10" id="KW-0408">Iron</keyword>
<organism evidence="15 16">
    <name type="scientific">Cellulomonas chitinilytica</name>
    <dbReference type="NCBI Taxonomy" id="398759"/>
    <lineage>
        <taxon>Bacteria</taxon>
        <taxon>Bacillati</taxon>
        <taxon>Actinomycetota</taxon>
        <taxon>Actinomycetes</taxon>
        <taxon>Micrococcales</taxon>
        <taxon>Cellulomonadaceae</taxon>
        <taxon>Cellulomonas</taxon>
    </lineage>
</organism>
<dbReference type="GO" id="GO:0051537">
    <property type="term" value="F:2 iron, 2 sulfur cluster binding"/>
    <property type="evidence" value="ECO:0007669"/>
    <property type="project" value="UniProtKB-KW"/>
</dbReference>
<dbReference type="Gene3D" id="3.40.50.80">
    <property type="entry name" value="Nucleotide-binding domain of ferredoxin-NADP reductase (FNR) module"/>
    <property type="match status" value="1"/>
</dbReference>
<comment type="subcellular location">
    <subcellularLocation>
        <location evidence="2">Membrane</location>
        <topology evidence="2">Multi-pass membrane protein</topology>
    </subcellularLocation>
</comment>
<protein>
    <submittedName>
        <fullName evidence="15">Ferric reductase</fullName>
    </submittedName>
</protein>
<dbReference type="GO" id="GO:0046872">
    <property type="term" value="F:metal ion binding"/>
    <property type="evidence" value="ECO:0007669"/>
    <property type="project" value="UniProtKB-KW"/>
</dbReference>
<evidence type="ECO:0000313" key="16">
    <source>
        <dbReference type="Proteomes" id="UP000632740"/>
    </source>
</evidence>
<dbReference type="InterPro" id="IPR050415">
    <property type="entry name" value="MRET"/>
</dbReference>
<evidence type="ECO:0000256" key="2">
    <source>
        <dbReference type="ARBA" id="ARBA00004141"/>
    </source>
</evidence>
<evidence type="ECO:0000256" key="12">
    <source>
        <dbReference type="ARBA" id="ARBA00023136"/>
    </source>
</evidence>
<sequence length="451" mass="47529">MAGGAQHGSGAMSADRGAGDAALLKVLVVLGALLAVWPVRASAGAPGAGIDGDVAVAHVSGMLAGYGAVVLVALMSRWPVIEQAVGVDELARWHARGGRLVMALIAVHACAAVAVWTRVRGIDARSAVVEVVRMPGLAAAVLAVGLLVAVAVTSARRARRRIRYETWHGIHLVSYLAVAAAFVHQLAGPDMAGHRVVQVGWSLLYTAVFALVVQYRVLVPVRAAMRHRLRVAAVVAEGAGTVSITVAGDGLDELRAQPGQYFRWRFLTPDTWRSAHPFSLSAPPLQDSFRLTVSARGDGTHALQSVRPGTRVVAEGPYGILTERRRTRRDVVLIAGGIGIAPMRALFETLSIPPGGDVLLLYRTADAGRAPLGDELDGLARRAGARLHYLTRPGGGELTAASLLGRVPDLVNRDVFVCGPPEMTRALLADLTRAGLPRAQLHAEGYQHGGR</sequence>
<gene>
    <name evidence="15" type="ORF">Cch01nite_24340</name>
</gene>
<keyword evidence="5" id="KW-0001">2Fe-2S</keyword>
<evidence type="ECO:0000256" key="10">
    <source>
        <dbReference type="ARBA" id="ARBA00023004"/>
    </source>
</evidence>
<evidence type="ECO:0000256" key="4">
    <source>
        <dbReference type="ARBA" id="ARBA00022692"/>
    </source>
</evidence>
<feature type="transmembrane region" description="Helical" evidence="13">
    <location>
        <begin position="100"/>
        <end position="117"/>
    </location>
</feature>
<keyword evidence="12 13" id="KW-0472">Membrane</keyword>
<keyword evidence="8 13" id="KW-1133">Transmembrane helix</keyword>
<dbReference type="PANTHER" id="PTHR47354">
    <property type="entry name" value="NADH OXIDOREDUCTASE HCR"/>
    <property type="match status" value="1"/>
</dbReference>
<keyword evidence="6" id="KW-0479">Metal-binding</keyword>
<dbReference type="GO" id="GO:0016020">
    <property type="term" value="C:membrane"/>
    <property type="evidence" value="ECO:0007669"/>
    <property type="project" value="UniProtKB-SubCell"/>
</dbReference>
<dbReference type="PANTHER" id="PTHR47354:SF8">
    <property type="entry name" value="1,2-PHENYLACETYL-COA EPOXIDASE, SUBUNIT E"/>
    <property type="match status" value="1"/>
</dbReference>
<dbReference type="InterPro" id="IPR039261">
    <property type="entry name" value="FNR_nucleotide-bd"/>
</dbReference>
<feature type="transmembrane region" description="Helical" evidence="13">
    <location>
        <begin position="21"/>
        <end position="39"/>
    </location>
</feature>
<dbReference type="InterPro" id="IPR017938">
    <property type="entry name" value="Riboflavin_synthase-like_b-brl"/>
</dbReference>
<evidence type="ECO:0000256" key="3">
    <source>
        <dbReference type="ARBA" id="ARBA00022630"/>
    </source>
</evidence>
<dbReference type="Proteomes" id="UP000632740">
    <property type="component" value="Unassembled WGS sequence"/>
</dbReference>
<evidence type="ECO:0000256" key="1">
    <source>
        <dbReference type="ARBA" id="ARBA00001974"/>
    </source>
</evidence>
<dbReference type="InterPro" id="IPR017927">
    <property type="entry name" value="FAD-bd_FR_type"/>
</dbReference>
<evidence type="ECO:0000256" key="7">
    <source>
        <dbReference type="ARBA" id="ARBA00022827"/>
    </source>
</evidence>
<keyword evidence="3" id="KW-0285">Flavoprotein</keyword>
<feature type="transmembrane region" description="Helical" evidence="13">
    <location>
        <begin position="59"/>
        <end position="80"/>
    </location>
</feature>
<evidence type="ECO:0000256" key="6">
    <source>
        <dbReference type="ARBA" id="ARBA00022723"/>
    </source>
</evidence>
<dbReference type="Gene3D" id="2.40.30.10">
    <property type="entry name" value="Translation factors"/>
    <property type="match status" value="1"/>
</dbReference>
<dbReference type="SUPFAM" id="SSF63380">
    <property type="entry name" value="Riboflavin synthase domain-like"/>
    <property type="match status" value="1"/>
</dbReference>
<keyword evidence="4 13" id="KW-0812">Transmembrane</keyword>
<evidence type="ECO:0000256" key="11">
    <source>
        <dbReference type="ARBA" id="ARBA00023014"/>
    </source>
</evidence>
<evidence type="ECO:0000256" key="5">
    <source>
        <dbReference type="ARBA" id="ARBA00022714"/>
    </source>
</evidence>
<comment type="caution">
    <text evidence="15">The sequence shown here is derived from an EMBL/GenBank/DDBJ whole genome shotgun (WGS) entry which is preliminary data.</text>
</comment>
<dbReference type="CDD" id="cd06198">
    <property type="entry name" value="FNR_like_3"/>
    <property type="match status" value="1"/>
</dbReference>
<evidence type="ECO:0000256" key="9">
    <source>
        <dbReference type="ARBA" id="ARBA00023002"/>
    </source>
</evidence>
<dbReference type="EMBL" id="BONK01000008">
    <property type="protein sequence ID" value="GIG21710.1"/>
    <property type="molecule type" value="Genomic_DNA"/>
</dbReference>
<keyword evidence="16" id="KW-1185">Reference proteome</keyword>
<dbReference type="PROSITE" id="PS51384">
    <property type="entry name" value="FAD_FR"/>
    <property type="match status" value="1"/>
</dbReference>
<proteinExistence type="predicted"/>
<dbReference type="GO" id="GO:0016491">
    <property type="term" value="F:oxidoreductase activity"/>
    <property type="evidence" value="ECO:0007669"/>
    <property type="project" value="UniProtKB-KW"/>
</dbReference>
<evidence type="ECO:0000313" key="15">
    <source>
        <dbReference type="EMBL" id="GIG21710.1"/>
    </source>
</evidence>
<evidence type="ECO:0000259" key="14">
    <source>
        <dbReference type="PROSITE" id="PS51384"/>
    </source>
</evidence>
<accession>A0A919TZG1</accession>
<keyword evidence="7" id="KW-0274">FAD</keyword>
<dbReference type="AlphaFoldDB" id="A0A919TZG1"/>